<sequence>MAGNLNLNHYWPTRTEQTYKLKPTTTKHELQVLLYGKHPQPTLTQLDEVNRMVASSLARERFTTLYGIKPNDPRADPKAFNHIENQIIREHSHKSKWQQEVSSQLQWEHIGAKWEKLDEAGKLTKEYAEESFDLYLEWKKGGKHLLNFSSELLTMLAKTDTANVPIESLLTTYHSNFYLSLRDLDVSLFDSVISKVDGVFTIRTSFREELDTPQMESNSASSEGIKLIFVGDFLPLTLKYGSLFETTSDVPFFSFDLKLTPQLGRLTVDDSLKELLTDFIGYIALTLLLPHDLQDELTIAYQRMTKELIPCVINAILYTSQHIEKPVHRLPIDLPGQLEKKLRTAKTKHQRQNALAEIGQAGFKSIEFFGEQYIGSLTKSAAMDIAITPHWRRGHWRNQPVGIGLQDRRLLWIKPTIVGKDAGLPIGGQLHTAKPLLSQNKDAQ</sequence>
<proteinExistence type="predicted"/>
<accession>A0A6P1W426</accession>
<reference evidence="1 2" key="1">
    <citation type="submission" date="2019-11" db="EMBL/GenBank/DDBJ databases">
        <title>Spirosoma endbachense sp. nov., isolated from a natural salt meadow.</title>
        <authorList>
            <person name="Rojas J."/>
            <person name="Ambika Manirajan B."/>
            <person name="Ratering S."/>
            <person name="Suarez C."/>
            <person name="Geissler-Plaum R."/>
            <person name="Schnell S."/>
        </authorList>
    </citation>
    <scope>NUCLEOTIDE SEQUENCE [LARGE SCALE GENOMIC DNA]</scope>
    <source>
        <strain evidence="1 2">I-24</strain>
    </source>
</reference>
<evidence type="ECO:0000313" key="1">
    <source>
        <dbReference type="EMBL" id="QHV99308.1"/>
    </source>
</evidence>
<name>A0A6P1W426_9BACT</name>
<keyword evidence="2" id="KW-1185">Reference proteome</keyword>
<protein>
    <submittedName>
        <fullName evidence="1">Uncharacterized protein</fullName>
    </submittedName>
</protein>
<evidence type="ECO:0000313" key="2">
    <source>
        <dbReference type="Proteomes" id="UP000464577"/>
    </source>
</evidence>
<dbReference type="KEGG" id="senf:GJR95_31750"/>
<dbReference type="Proteomes" id="UP000464577">
    <property type="component" value="Chromosome"/>
</dbReference>
<dbReference type="Pfam" id="PF26125">
    <property type="entry name" value="AcrVA2-like"/>
    <property type="match status" value="1"/>
</dbReference>
<dbReference type="InterPro" id="IPR058915">
    <property type="entry name" value="AcrVA2-like"/>
</dbReference>
<gene>
    <name evidence="1" type="ORF">GJR95_31750</name>
</gene>
<organism evidence="1 2">
    <name type="scientific">Spirosoma endbachense</name>
    <dbReference type="NCBI Taxonomy" id="2666025"/>
    <lineage>
        <taxon>Bacteria</taxon>
        <taxon>Pseudomonadati</taxon>
        <taxon>Bacteroidota</taxon>
        <taxon>Cytophagia</taxon>
        <taxon>Cytophagales</taxon>
        <taxon>Cytophagaceae</taxon>
        <taxon>Spirosoma</taxon>
    </lineage>
</organism>
<dbReference type="EMBL" id="CP045997">
    <property type="protein sequence ID" value="QHV99308.1"/>
    <property type="molecule type" value="Genomic_DNA"/>
</dbReference>
<dbReference type="RefSeq" id="WP_162389712.1">
    <property type="nucleotide sequence ID" value="NZ_CP045997.1"/>
</dbReference>
<dbReference type="AlphaFoldDB" id="A0A6P1W426"/>